<dbReference type="InterPro" id="IPR002925">
    <property type="entry name" value="Dienelactn_hydro"/>
</dbReference>
<dbReference type="EMBL" id="JACBXQ010000001">
    <property type="protein sequence ID" value="MBG9985280.1"/>
    <property type="molecule type" value="Genomic_DNA"/>
</dbReference>
<evidence type="ECO:0000313" key="4">
    <source>
        <dbReference type="Proteomes" id="UP000721415"/>
    </source>
</evidence>
<accession>A0ABS0LM79</accession>
<feature type="domain" description="Dienelactone hydrolase" evidence="2">
    <location>
        <begin position="28"/>
        <end position="217"/>
    </location>
</feature>
<proteinExistence type="predicted"/>
<reference evidence="3 4" key="1">
    <citation type="submission" date="2020-07" db="EMBL/GenBank/DDBJ databases">
        <title>Facklamia lactis sp. nov., isolated from raw milk.</title>
        <authorList>
            <person name="Doll E.V."/>
            <person name="Huptas C."/>
            <person name="Staib L."/>
            <person name="Wenning M."/>
            <person name="Scherer S."/>
        </authorList>
    </citation>
    <scope>NUCLEOTIDE SEQUENCE [LARGE SCALE GENOMIC DNA]</scope>
    <source>
        <strain evidence="3 4">DSM 111018</strain>
    </source>
</reference>
<evidence type="ECO:0000259" key="2">
    <source>
        <dbReference type="Pfam" id="PF01738"/>
    </source>
</evidence>
<dbReference type="PANTHER" id="PTHR22946:SF9">
    <property type="entry name" value="POLYKETIDE TRANSFERASE AF380"/>
    <property type="match status" value="1"/>
</dbReference>
<protein>
    <submittedName>
        <fullName evidence="3">Alpha/beta fold hydrolase</fullName>
    </submittedName>
</protein>
<dbReference type="Gene3D" id="3.40.50.1820">
    <property type="entry name" value="alpha/beta hydrolase"/>
    <property type="match status" value="1"/>
</dbReference>
<organism evidence="3 4">
    <name type="scientific">Facklamia lactis</name>
    <dbReference type="NCBI Taxonomy" id="2749967"/>
    <lineage>
        <taxon>Bacteria</taxon>
        <taxon>Bacillati</taxon>
        <taxon>Bacillota</taxon>
        <taxon>Bacilli</taxon>
        <taxon>Lactobacillales</taxon>
        <taxon>Aerococcaceae</taxon>
        <taxon>Facklamia</taxon>
    </lineage>
</organism>
<evidence type="ECO:0000313" key="3">
    <source>
        <dbReference type="EMBL" id="MBG9985280.1"/>
    </source>
</evidence>
<keyword evidence="1 3" id="KW-0378">Hydrolase</keyword>
<dbReference type="InterPro" id="IPR050261">
    <property type="entry name" value="FrsA_esterase"/>
</dbReference>
<sequence length="273" mass="31488">MGILIQDFQIKTSKGFILGNELILTQLKDQSLPLVVFYHGWTGSSDAHIHFAVEIARQGFRVIAPDALYHGRRMIESQIELDQFLEVLSANINEFEDIIEHYQETIANRFVGVAGMSMGAITSLLLLSKFSYISAAVSLMGTPNITDFITRKLDVLSEKSDELTIQTVRKNYPLIFHNDLSRNVEKICHRPLFMWHGENDTVVDFDLTNDFVKQYKDTPELEFLYYLHEASDHKVPFKEIVRMGEFFKASYHQEKNQIWTVTQSTMTKRLGPF</sequence>
<dbReference type="GO" id="GO:0016787">
    <property type="term" value="F:hydrolase activity"/>
    <property type="evidence" value="ECO:0007669"/>
    <property type="project" value="UniProtKB-KW"/>
</dbReference>
<dbReference type="InterPro" id="IPR029058">
    <property type="entry name" value="AB_hydrolase_fold"/>
</dbReference>
<dbReference type="SUPFAM" id="SSF53474">
    <property type="entry name" value="alpha/beta-Hydrolases"/>
    <property type="match status" value="1"/>
</dbReference>
<dbReference type="PANTHER" id="PTHR22946">
    <property type="entry name" value="DIENELACTONE HYDROLASE DOMAIN-CONTAINING PROTEIN-RELATED"/>
    <property type="match status" value="1"/>
</dbReference>
<dbReference type="RefSeq" id="WP_197113202.1">
    <property type="nucleotide sequence ID" value="NZ_JACBXQ010000001.1"/>
</dbReference>
<dbReference type="Pfam" id="PF01738">
    <property type="entry name" value="DLH"/>
    <property type="match status" value="1"/>
</dbReference>
<keyword evidence="4" id="KW-1185">Reference proteome</keyword>
<dbReference type="Proteomes" id="UP000721415">
    <property type="component" value="Unassembled WGS sequence"/>
</dbReference>
<comment type="caution">
    <text evidence="3">The sequence shown here is derived from an EMBL/GenBank/DDBJ whole genome shotgun (WGS) entry which is preliminary data.</text>
</comment>
<gene>
    <name evidence="3" type="ORF">HZY91_00060</name>
</gene>
<name>A0ABS0LM79_9LACT</name>
<evidence type="ECO:0000256" key="1">
    <source>
        <dbReference type="ARBA" id="ARBA00022801"/>
    </source>
</evidence>